<keyword evidence="2" id="KW-0732">Signal</keyword>
<dbReference type="EMBL" id="JACIUV010000001">
    <property type="protein sequence ID" value="MBB1115649.1"/>
    <property type="molecule type" value="Genomic_DNA"/>
</dbReference>
<name>A0A7W3UXH7_9GAMM</name>
<evidence type="ECO:0008006" key="5">
    <source>
        <dbReference type="Google" id="ProtNLM"/>
    </source>
</evidence>
<protein>
    <recommendedName>
        <fullName evidence="5">Lipoprotein</fullName>
    </recommendedName>
</protein>
<evidence type="ECO:0000313" key="4">
    <source>
        <dbReference type="Proteomes" id="UP000550609"/>
    </source>
</evidence>
<organism evidence="3 4">
    <name type="scientific">Stenotrophomonas koreensis</name>
    <dbReference type="NCBI Taxonomy" id="266128"/>
    <lineage>
        <taxon>Bacteria</taxon>
        <taxon>Pseudomonadati</taxon>
        <taxon>Pseudomonadota</taxon>
        <taxon>Gammaproteobacteria</taxon>
        <taxon>Lysobacterales</taxon>
        <taxon>Lysobacteraceae</taxon>
        <taxon>Stenotrophomonas</taxon>
    </lineage>
</organism>
<sequence>MKQGMRLWAMAGAVLLLPLLACGERKAQAKTPVPTTQTNEQGCTRQRSIGPQDPFQNPPPLKQACVGPYLLEMPQHLFYSQMGAEFDGSFGLVLQYPGLQPFAPGERMNLKLDVSMRTVAFDYWYIDRIELRQAMRNAYIPIWGDPADPSRTLEGRIAGEPVYGLLPYYADLPSIRAYKARQGIRADARVMDADRHQDWFITRDAAGEVDRLIRCTSREVGGTGVVFRDGLMYRDRGTPYSECRHQFMLPEHSTLVRITYVRLGLKDWQQIEDKARALFFDHLVSPVQRPS</sequence>
<feature type="region of interest" description="Disordered" evidence="1">
    <location>
        <begin position="30"/>
        <end position="59"/>
    </location>
</feature>
<dbReference type="RefSeq" id="WP_182621098.1">
    <property type="nucleotide sequence ID" value="NZ_JACIUV010000001.1"/>
</dbReference>
<evidence type="ECO:0000256" key="2">
    <source>
        <dbReference type="SAM" id="SignalP"/>
    </source>
</evidence>
<feature type="signal peptide" evidence="2">
    <location>
        <begin position="1"/>
        <end position="29"/>
    </location>
</feature>
<evidence type="ECO:0000313" key="3">
    <source>
        <dbReference type="EMBL" id="MBB1115649.1"/>
    </source>
</evidence>
<gene>
    <name evidence="3" type="ORF">H4O09_01030</name>
</gene>
<comment type="caution">
    <text evidence="3">The sequence shown here is derived from an EMBL/GenBank/DDBJ whole genome shotgun (WGS) entry which is preliminary data.</text>
</comment>
<dbReference type="InterPro" id="IPR049732">
    <property type="entry name" value="Smlt3025-like"/>
</dbReference>
<reference evidence="3 4" key="1">
    <citation type="submission" date="2020-08" db="EMBL/GenBank/DDBJ databases">
        <title>Stenotrophomonas sp. W1S232.</title>
        <authorList>
            <person name="Deng Y."/>
        </authorList>
    </citation>
    <scope>NUCLEOTIDE SEQUENCE [LARGE SCALE GENOMIC DNA]</scope>
    <source>
        <strain evidence="3 4">W1S232</strain>
    </source>
</reference>
<dbReference type="AlphaFoldDB" id="A0A7W3UXH7"/>
<feature type="compositionally biased region" description="Polar residues" evidence="1">
    <location>
        <begin position="33"/>
        <end position="49"/>
    </location>
</feature>
<evidence type="ECO:0000256" key="1">
    <source>
        <dbReference type="SAM" id="MobiDB-lite"/>
    </source>
</evidence>
<dbReference type="Proteomes" id="UP000550609">
    <property type="component" value="Unassembled WGS sequence"/>
</dbReference>
<proteinExistence type="predicted"/>
<dbReference type="CDD" id="cd20897">
    <property type="entry name" value="Smlt3025-like"/>
    <property type="match status" value="1"/>
</dbReference>
<accession>A0A7W3UXH7</accession>
<feature type="chain" id="PRO_5031009295" description="Lipoprotein" evidence="2">
    <location>
        <begin position="30"/>
        <end position="291"/>
    </location>
</feature>